<comment type="similarity">
    <text evidence="2 7">Belongs to the DMRL synthase family.</text>
</comment>
<accession>A0A931I4W6</accession>
<feature type="binding site" evidence="7">
    <location>
        <begin position="46"/>
        <end position="48"/>
    </location>
    <ligand>
        <name>5-amino-6-(D-ribitylamino)uracil</name>
        <dbReference type="ChEBI" id="CHEBI:15934"/>
    </ligand>
</feature>
<dbReference type="GO" id="GO:0009231">
    <property type="term" value="P:riboflavin biosynthetic process"/>
    <property type="evidence" value="ECO:0007669"/>
    <property type="project" value="UniProtKB-UniRule"/>
</dbReference>
<dbReference type="Gene3D" id="3.40.50.960">
    <property type="entry name" value="Lumazine/riboflavin synthase"/>
    <property type="match status" value="1"/>
</dbReference>
<feature type="binding site" evidence="7">
    <location>
        <position position="108"/>
    </location>
    <ligand>
        <name>5-amino-6-(D-ribitylamino)uracil</name>
        <dbReference type="ChEBI" id="CHEBI:15934"/>
    </ligand>
</feature>
<evidence type="ECO:0000256" key="4">
    <source>
        <dbReference type="ARBA" id="ARBA00022619"/>
    </source>
</evidence>
<dbReference type="GO" id="GO:0005829">
    <property type="term" value="C:cytosol"/>
    <property type="evidence" value="ECO:0007669"/>
    <property type="project" value="TreeGrafter"/>
</dbReference>
<feature type="binding site" evidence="7">
    <location>
        <begin position="75"/>
        <end position="77"/>
    </location>
    <ligand>
        <name>5-amino-6-(D-ribitylamino)uracil</name>
        <dbReference type="ChEBI" id="CHEBI:15934"/>
    </ligand>
</feature>
<dbReference type="InterPro" id="IPR036467">
    <property type="entry name" value="LS/RS_sf"/>
</dbReference>
<dbReference type="GO" id="GO:0009349">
    <property type="term" value="C:riboflavin synthase complex"/>
    <property type="evidence" value="ECO:0007669"/>
    <property type="project" value="UniProtKB-UniRule"/>
</dbReference>
<comment type="caution">
    <text evidence="8">The sequence shown here is derived from an EMBL/GenBank/DDBJ whole genome shotgun (WGS) entry which is preliminary data.</text>
</comment>
<evidence type="ECO:0000256" key="3">
    <source>
        <dbReference type="ARBA" id="ARBA00012664"/>
    </source>
</evidence>
<evidence type="ECO:0000256" key="6">
    <source>
        <dbReference type="ARBA" id="ARBA00048785"/>
    </source>
</evidence>
<keyword evidence="5 7" id="KW-0808">Transferase</keyword>
<gene>
    <name evidence="7" type="primary">ribH</name>
    <name evidence="8" type="ORF">I5731_19330</name>
</gene>
<evidence type="ECO:0000256" key="7">
    <source>
        <dbReference type="HAMAP-Rule" id="MF_00178"/>
    </source>
</evidence>
<dbReference type="PANTHER" id="PTHR21058">
    <property type="entry name" value="6,7-DIMETHYL-8-RIBITYLLUMAZINE SYNTHASE DMRL SYNTHASE LUMAZINE SYNTHASE"/>
    <property type="match status" value="1"/>
</dbReference>
<dbReference type="HAMAP" id="MF_00178">
    <property type="entry name" value="Lumazine_synth"/>
    <property type="match status" value="1"/>
</dbReference>
<feature type="binding site" evidence="7">
    <location>
        <position position="122"/>
    </location>
    <ligand>
        <name>(2S)-2-hydroxy-3-oxobutyl phosphate</name>
        <dbReference type="ChEBI" id="CHEBI:58830"/>
    </ligand>
</feature>
<proteinExistence type="inferred from homology"/>
<dbReference type="InterPro" id="IPR002180">
    <property type="entry name" value="LS/RS"/>
</dbReference>
<comment type="function">
    <text evidence="7">Catalyzes the formation of 6,7-dimethyl-8-ribityllumazine by condensation of 5-amino-6-(D-ribitylamino)uracil with 3,4-dihydroxy-2-butanone 4-phosphate. This is the penultimate step in the biosynthesis of riboflavin.</text>
</comment>
<sequence>MAAAAPHILVIEARFYVDLADELAAGALEVIEAAGATYERVSVPGVLEIPAALSMALDAVDAGEADYDGYVVLGVVIRGETTHYDIVANESARAIMDVVVSESLALGNGIQTVENGAQAWARANRSEKNKGGGAAKAALAMIDLRTKFGS</sequence>
<dbReference type="AlphaFoldDB" id="A0A931I4W6"/>
<dbReference type="EC" id="2.5.1.78" evidence="3 7"/>
<comment type="catalytic activity">
    <reaction evidence="6 7">
        <text>(2S)-2-hydroxy-3-oxobutyl phosphate + 5-amino-6-(D-ribitylamino)uracil = 6,7-dimethyl-8-(1-D-ribityl)lumazine + phosphate + 2 H2O + H(+)</text>
        <dbReference type="Rhea" id="RHEA:26152"/>
        <dbReference type="ChEBI" id="CHEBI:15377"/>
        <dbReference type="ChEBI" id="CHEBI:15378"/>
        <dbReference type="ChEBI" id="CHEBI:15934"/>
        <dbReference type="ChEBI" id="CHEBI:43474"/>
        <dbReference type="ChEBI" id="CHEBI:58201"/>
        <dbReference type="ChEBI" id="CHEBI:58830"/>
        <dbReference type="EC" id="2.5.1.78"/>
    </reaction>
</comment>
<feature type="active site" description="Proton donor" evidence="7">
    <location>
        <position position="83"/>
    </location>
</feature>
<dbReference type="InterPro" id="IPR034964">
    <property type="entry name" value="LS"/>
</dbReference>
<keyword evidence="4 7" id="KW-0686">Riboflavin biosynthesis</keyword>
<reference evidence="8" key="1">
    <citation type="submission" date="2020-12" db="EMBL/GenBank/DDBJ databases">
        <title>Methylobrevis albus sp. nov., isolated from fresh water lack sediment.</title>
        <authorList>
            <person name="Zou Q."/>
        </authorList>
    </citation>
    <scope>NUCLEOTIDE SEQUENCE</scope>
    <source>
        <strain evidence="8">L22</strain>
    </source>
</reference>
<feature type="binding site" evidence="7">
    <location>
        <begin position="80"/>
        <end position="81"/>
    </location>
    <ligand>
        <name>(2S)-2-hydroxy-3-oxobutyl phosphate</name>
        <dbReference type="ChEBI" id="CHEBI:58830"/>
    </ligand>
</feature>
<feature type="binding site" evidence="7">
    <location>
        <position position="15"/>
    </location>
    <ligand>
        <name>5-amino-6-(D-ribitylamino)uracil</name>
        <dbReference type="ChEBI" id="CHEBI:15934"/>
    </ligand>
</feature>
<dbReference type="SUPFAM" id="SSF52121">
    <property type="entry name" value="Lumazine synthase"/>
    <property type="match status" value="1"/>
</dbReference>
<comment type="pathway">
    <text evidence="1 7">Cofactor biosynthesis; riboflavin biosynthesis; riboflavin from 2-hydroxy-3-oxobutyl phosphate and 5-amino-6-(D-ribitylamino)uracil: step 1/2.</text>
</comment>
<evidence type="ECO:0000256" key="5">
    <source>
        <dbReference type="ARBA" id="ARBA00022679"/>
    </source>
</evidence>
<dbReference type="Proteomes" id="UP000631694">
    <property type="component" value="Unassembled WGS sequence"/>
</dbReference>
<organism evidence="8 9">
    <name type="scientific">Methylobrevis albus</name>
    <dbReference type="NCBI Taxonomy" id="2793297"/>
    <lineage>
        <taxon>Bacteria</taxon>
        <taxon>Pseudomonadati</taxon>
        <taxon>Pseudomonadota</taxon>
        <taxon>Alphaproteobacteria</taxon>
        <taxon>Hyphomicrobiales</taxon>
        <taxon>Pleomorphomonadaceae</taxon>
        <taxon>Methylobrevis</taxon>
    </lineage>
</organism>
<dbReference type="RefSeq" id="WP_197313048.1">
    <property type="nucleotide sequence ID" value="NZ_JADZLT010000056.1"/>
</dbReference>
<dbReference type="NCBIfam" id="TIGR00114">
    <property type="entry name" value="lumazine-synth"/>
    <property type="match status" value="1"/>
</dbReference>
<dbReference type="EMBL" id="JADZLT010000056">
    <property type="protein sequence ID" value="MBH0239982.1"/>
    <property type="molecule type" value="Genomic_DNA"/>
</dbReference>
<name>A0A931I4W6_9HYPH</name>
<evidence type="ECO:0000256" key="1">
    <source>
        <dbReference type="ARBA" id="ARBA00004917"/>
    </source>
</evidence>
<dbReference type="Pfam" id="PF00885">
    <property type="entry name" value="DMRL_synthase"/>
    <property type="match status" value="1"/>
</dbReference>
<evidence type="ECO:0000313" key="9">
    <source>
        <dbReference type="Proteomes" id="UP000631694"/>
    </source>
</evidence>
<dbReference type="PANTHER" id="PTHR21058:SF0">
    <property type="entry name" value="6,7-DIMETHYL-8-RIBITYLLUMAZINE SYNTHASE"/>
    <property type="match status" value="1"/>
</dbReference>
<keyword evidence="9" id="KW-1185">Reference proteome</keyword>
<evidence type="ECO:0000313" key="8">
    <source>
        <dbReference type="EMBL" id="MBH0239982.1"/>
    </source>
</evidence>
<dbReference type="CDD" id="cd09209">
    <property type="entry name" value="Lumazine_synthase-I"/>
    <property type="match status" value="1"/>
</dbReference>
<evidence type="ECO:0000256" key="2">
    <source>
        <dbReference type="ARBA" id="ARBA00007424"/>
    </source>
</evidence>
<dbReference type="GO" id="GO:0000906">
    <property type="term" value="F:6,7-dimethyl-8-ribityllumazine synthase activity"/>
    <property type="evidence" value="ECO:0007669"/>
    <property type="project" value="UniProtKB-UniRule"/>
</dbReference>
<protein>
    <recommendedName>
        <fullName evidence="3 7">6,7-dimethyl-8-ribityllumazine synthase</fullName>
        <shortName evidence="7">DMRL synthase</shortName>
        <shortName evidence="7">LS</shortName>
        <shortName evidence="7">Lumazine synthase</shortName>
        <ecNumber evidence="3 7">2.5.1.78</ecNumber>
    </recommendedName>
</protein>